<protein>
    <submittedName>
        <fullName evidence="1">Uncharacterized protein</fullName>
    </submittedName>
</protein>
<organism evidence="1 2">
    <name type="scientific">Caenorhabditis bovis</name>
    <dbReference type="NCBI Taxonomy" id="2654633"/>
    <lineage>
        <taxon>Eukaryota</taxon>
        <taxon>Metazoa</taxon>
        <taxon>Ecdysozoa</taxon>
        <taxon>Nematoda</taxon>
        <taxon>Chromadorea</taxon>
        <taxon>Rhabditida</taxon>
        <taxon>Rhabditina</taxon>
        <taxon>Rhabditomorpha</taxon>
        <taxon>Rhabditoidea</taxon>
        <taxon>Rhabditidae</taxon>
        <taxon>Peloderinae</taxon>
        <taxon>Caenorhabditis</taxon>
    </lineage>
</organism>
<reference evidence="1 2" key="1">
    <citation type="submission" date="2020-04" db="EMBL/GenBank/DDBJ databases">
        <authorList>
            <person name="Laetsch R D."/>
            <person name="Stevens L."/>
            <person name="Kumar S."/>
            <person name="Blaxter L. M."/>
        </authorList>
    </citation>
    <scope>NUCLEOTIDE SEQUENCE [LARGE SCALE GENOMIC DNA]</scope>
</reference>
<evidence type="ECO:0000313" key="1">
    <source>
        <dbReference type="EMBL" id="CAB3409267.1"/>
    </source>
</evidence>
<keyword evidence="2" id="KW-1185">Reference proteome</keyword>
<sequence>MSSNPVFYPSQPAYNTPNGYVHTQQPYPQQQPTIIYQQQPQQSANCCQSIFSCCSYCVTCMSCVYLSTWMGSCCCNLID</sequence>
<comment type="caution">
    <text evidence="1">The sequence shown here is derived from an EMBL/GenBank/DDBJ whole genome shotgun (WGS) entry which is preliminary data.</text>
</comment>
<gene>
    <name evidence="1" type="ORF">CBOVIS_LOCUS10941</name>
</gene>
<dbReference type="Proteomes" id="UP000494206">
    <property type="component" value="Unassembled WGS sequence"/>
</dbReference>
<proteinExistence type="predicted"/>
<name>A0A8S1F8K6_9PELO</name>
<dbReference type="EMBL" id="CADEPM010000008">
    <property type="protein sequence ID" value="CAB3409267.1"/>
    <property type="molecule type" value="Genomic_DNA"/>
</dbReference>
<accession>A0A8S1F8K6</accession>
<dbReference type="AlphaFoldDB" id="A0A8S1F8K6"/>
<evidence type="ECO:0000313" key="2">
    <source>
        <dbReference type="Proteomes" id="UP000494206"/>
    </source>
</evidence>